<dbReference type="Proteomes" id="UP000231453">
    <property type="component" value="Unassembled WGS sequence"/>
</dbReference>
<evidence type="ECO:0000256" key="1">
    <source>
        <dbReference type="SAM" id="Coils"/>
    </source>
</evidence>
<proteinExistence type="predicted"/>
<dbReference type="EMBL" id="PFPL01000045">
    <property type="protein sequence ID" value="PIZ95771.1"/>
    <property type="molecule type" value="Genomic_DNA"/>
</dbReference>
<keyword evidence="1" id="KW-0175">Coiled coil</keyword>
<evidence type="ECO:0000256" key="2">
    <source>
        <dbReference type="SAM" id="Phobius"/>
    </source>
</evidence>
<name>A0A2M7VA43_9BACT</name>
<feature type="coiled-coil region" evidence="1">
    <location>
        <begin position="37"/>
        <end position="105"/>
    </location>
</feature>
<feature type="transmembrane region" description="Helical" evidence="2">
    <location>
        <begin position="21"/>
        <end position="41"/>
    </location>
</feature>
<keyword evidence="2" id="KW-0472">Membrane</keyword>
<sequence length="178" mass="20300">MLKSNNMANKKKNPTIQLLTSTLIVVFLASTIIIFVILPAIQQIKNLKNDIQNIEQKSEDQYKKIKLLKKSIAELDTIKEKVIPLRQSIIEKDEAINLIQNLEDLAIEKKVTQSLTIQEGAEKSFILNFSIRGTFYDCLQYLSTLEQLPFYLIIDSLSWTKTAEQTVSLSFSASVFTK</sequence>
<comment type="caution">
    <text evidence="3">The sequence shown here is derived from an EMBL/GenBank/DDBJ whole genome shotgun (WGS) entry which is preliminary data.</text>
</comment>
<organism evidence="3 4">
    <name type="scientific">Candidatus Magasanikbacteria bacterium CG_4_10_14_0_2_um_filter_33_14</name>
    <dbReference type="NCBI Taxonomy" id="1974636"/>
    <lineage>
        <taxon>Bacteria</taxon>
        <taxon>Candidatus Magasanikiibacteriota</taxon>
    </lineage>
</organism>
<accession>A0A2M7VA43</accession>
<evidence type="ECO:0000313" key="3">
    <source>
        <dbReference type="EMBL" id="PIZ95771.1"/>
    </source>
</evidence>
<keyword evidence="2" id="KW-0812">Transmembrane</keyword>
<dbReference type="AlphaFoldDB" id="A0A2M7VA43"/>
<dbReference type="Gene3D" id="3.30.70.60">
    <property type="match status" value="1"/>
</dbReference>
<gene>
    <name evidence="3" type="ORF">COX80_03505</name>
</gene>
<evidence type="ECO:0000313" key="4">
    <source>
        <dbReference type="Proteomes" id="UP000231453"/>
    </source>
</evidence>
<protein>
    <submittedName>
        <fullName evidence="3">Uncharacterized protein</fullName>
    </submittedName>
</protein>
<dbReference type="InterPro" id="IPR014717">
    <property type="entry name" value="Transl_elong_EF1B/ribsomal_bS6"/>
</dbReference>
<keyword evidence="2" id="KW-1133">Transmembrane helix</keyword>
<reference evidence="4" key="1">
    <citation type="submission" date="2017-09" db="EMBL/GenBank/DDBJ databases">
        <title>Depth-based differentiation of microbial function through sediment-hosted aquifers and enrichment of novel symbionts in the deep terrestrial subsurface.</title>
        <authorList>
            <person name="Probst A.J."/>
            <person name="Ladd B."/>
            <person name="Jarett J.K."/>
            <person name="Geller-Mcgrath D.E."/>
            <person name="Sieber C.M.K."/>
            <person name="Emerson J.B."/>
            <person name="Anantharaman K."/>
            <person name="Thomas B.C."/>
            <person name="Malmstrom R."/>
            <person name="Stieglmeier M."/>
            <person name="Klingl A."/>
            <person name="Woyke T."/>
            <person name="Ryan C.M."/>
            <person name="Banfield J.F."/>
        </authorList>
    </citation>
    <scope>NUCLEOTIDE SEQUENCE [LARGE SCALE GENOMIC DNA]</scope>
</reference>